<evidence type="ECO:0000313" key="4">
    <source>
        <dbReference type="Proteomes" id="UP000827284"/>
    </source>
</evidence>
<evidence type="ECO:0000256" key="2">
    <source>
        <dbReference type="SAM" id="MobiDB-lite"/>
    </source>
</evidence>
<dbReference type="EMBL" id="BQFW01000012">
    <property type="protein sequence ID" value="GJJ76466.1"/>
    <property type="molecule type" value="Genomic_DNA"/>
</dbReference>
<evidence type="ECO:0000256" key="1">
    <source>
        <dbReference type="SAM" id="Coils"/>
    </source>
</evidence>
<reference evidence="3" key="1">
    <citation type="submission" date="2021-11" db="EMBL/GenBank/DDBJ databases">
        <authorList>
            <person name="Herlambang A."/>
            <person name="Guo Y."/>
            <person name="Takashima Y."/>
            <person name="Nishizawa T."/>
        </authorList>
    </citation>
    <scope>NUCLEOTIDE SEQUENCE</scope>
    <source>
        <strain evidence="3">E1425</strain>
    </source>
</reference>
<organism evidence="3 4">
    <name type="scientific">Entomortierella parvispora</name>
    <dbReference type="NCBI Taxonomy" id="205924"/>
    <lineage>
        <taxon>Eukaryota</taxon>
        <taxon>Fungi</taxon>
        <taxon>Fungi incertae sedis</taxon>
        <taxon>Mucoromycota</taxon>
        <taxon>Mortierellomycotina</taxon>
        <taxon>Mortierellomycetes</taxon>
        <taxon>Mortierellales</taxon>
        <taxon>Mortierellaceae</taxon>
        <taxon>Entomortierella</taxon>
    </lineage>
</organism>
<dbReference type="Proteomes" id="UP000827284">
    <property type="component" value="Unassembled WGS sequence"/>
</dbReference>
<accession>A0A9P3LZG6</accession>
<sequence length="494" mass="54844">MFADFSLLYMDSRTIQIVGSKTKDDSVQDLWSEKKKKHRQPSATTKHPIRQQELIESGITAEAASANAQKVDATLKEKSSQLRQLNRLVAKQARQQQLLANKLRDTLASLKNTAVSEDAHNGSTFVDDPLDGMGTDGGTSKLTAADSLQNLYRDFDDQRQLVQQTRASIFPLNTEVKDLKEEKYALNKFSKDRKGAPTSTSSRAKGKQRSDKKAATRSTTSTKSDTSITKGPSAESSYTSTPTVNRPGTMDYVEATCIRQLKREIEDNNATNSRKITLVPGGTDPGAKVLFETVIVPERTLIKLQNRYHLLSGKLLDSDEATADQAEFDKALAGSREEALAQIKIPKTQKTTVGNIRHISGLTRQAKQRKTAVKGSKDIAAIYDELGEQSAHRANTTDDLKIAAGVRRKSWDKVRAFELSNARKNTSHNVEHRLQRAYDYFASRERREFKRVGQVEEPILEKVPIQSNGFCPSCKTHHRPELIKDPHGKGAPGA</sequence>
<protein>
    <submittedName>
        <fullName evidence="3">Uncharacterized protein</fullName>
    </submittedName>
</protein>
<dbReference type="AlphaFoldDB" id="A0A9P3LZG6"/>
<proteinExistence type="predicted"/>
<feature type="compositionally biased region" description="Polar residues" evidence="2">
    <location>
        <begin position="234"/>
        <end position="246"/>
    </location>
</feature>
<reference evidence="3" key="2">
    <citation type="journal article" date="2022" name="Microbiol. Resour. Announc.">
        <title>Whole-Genome Sequence of Entomortierella parvispora E1425, a Mucoromycotan Fungus Associated with Burkholderiaceae-Related Endosymbiotic Bacteria.</title>
        <authorList>
            <person name="Herlambang A."/>
            <person name="Guo Y."/>
            <person name="Takashima Y."/>
            <person name="Narisawa K."/>
            <person name="Ohta H."/>
            <person name="Nishizawa T."/>
        </authorList>
    </citation>
    <scope>NUCLEOTIDE SEQUENCE</scope>
    <source>
        <strain evidence="3">E1425</strain>
    </source>
</reference>
<feature type="compositionally biased region" description="Low complexity" evidence="2">
    <location>
        <begin position="216"/>
        <end position="230"/>
    </location>
</feature>
<keyword evidence="1" id="KW-0175">Coiled coil</keyword>
<keyword evidence="4" id="KW-1185">Reference proteome</keyword>
<gene>
    <name evidence="3" type="ORF">EMPS_08825</name>
</gene>
<evidence type="ECO:0000313" key="3">
    <source>
        <dbReference type="EMBL" id="GJJ76466.1"/>
    </source>
</evidence>
<comment type="caution">
    <text evidence="3">The sequence shown here is derived from an EMBL/GenBank/DDBJ whole genome shotgun (WGS) entry which is preliminary data.</text>
</comment>
<name>A0A9P3LZG6_9FUNG</name>
<dbReference type="OrthoDB" id="2424936at2759"/>
<feature type="region of interest" description="Disordered" evidence="2">
    <location>
        <begin position="188"/>
        <end position="248"/>
    </location>
</feature>
<feature type="coiled-coil region" evidence="1">
    <location>
        <begin position="68"/>
        <end position="113"/>
    </location>
</feature>